<sequence length="261" mass="28611">MGSNKIQGALWGKKPEDWALIQEATGNSGYEHVFEFLKSTSADTILDVGCGSGFFSNLAHLKGLNVTGLDASAPLIEQAKKRNPSINLHVGEMEELPFEDHSFDIVCAFNSIQYAESVKNAVFESKRVLKRNGKLVIMIWGNKEDCETGTFLKVVGSLLPPPTPGAGGPFALSDNRLLETILENSGLKIIDNTDVVAIWEYPDSDTALRGLLSAGPAAKAIENSGFEKVYRESFKAIKPYIQKNGRVIYRNKFRVVISEKS</sequence>
<keyword evidence="2" id="KW-0808">Transferase</keyword>
<proteinExistence type="predicted"/>
<keyword evidence="3" id="KW-1185">Reference proteome</keyword>
<dbReference type="STRING" id="641691.SAMN05421636_101357"/>
<evidence type="ECO:0000313" key="2">
    <source>
        <dbReference type="EMBL" id="SDD66659.1"/>
    </source>
</evidence>
<dbReference type="Pfam" id="PF08241">
    <property type="entry name" value="Methyltransf_11"/>
    <property type="match status" value="1"/>
</dbReference>
<feature type="domain" description="Methyltransferase type 11" evidence="1">
    <location>
        <begin position="46"/>
        <end position="137"/>
    </location>
</feature>
<dbReference type="OrthoDB" id="9795634at2"/>
<dbReference type="EMBL" id="FNAO01000001">
    <property type="protein sequence ID" value="SDD66659.1"/>
    <property type="molecule type" value="Genomic_DNA"/>
</dbReference>
<dbReference type="RefSeq" id="WP_091865092.1">
    <property type="nucleotide sequence ID" value="NZ_FNAO01000001.1"/>
</dbReference>
<dbReference type="CDD" id="cd02440">
    <property type="entry name" value="AdoMet_MTases"/>
    <property type="match status" value="1"/>
</dbReference>
<protein>
    <submittedName>
        <fullName evidence="2">Methyltransferase domain-containing protein</fullName>
    </submittedName>
</protein>
<dbReference type="InterPro" id="IPR029063">
    <property type="entry name" value="SAM-dependent_MTases_sf"/>
</dbReference>
<dbReference type="PANTHER" id="PTHR43591">
    <property type="entry name" value="METHYLTRANSFERASE"/>
    <property type="match status" value="1"/>
</dbReference>
<accession>A0A1G6WLJ3</accession>
<dbReference type="GO" id="GO:0032259">
    <property type="term" value="P:methylation"/>
    <property type="evidence" value="ECO:0007669"/>
    <property type="project" value="UniProtKB-KW"/>
</dbReference>
<dbReference type="AlphaFoldDB" id="A0A1G6WLJ3"/>
<name>A0A1G6WLJ3_9FLAO</name>
<dbReference type="SUPFAM" id="SSF53335">
    <property type="entry name" value="S-adenosyl-L-methionine-dependent methyltransferases"/>
    <property type="match status" value="1"/>
</dbReference>
<evidence type="ECO:0000313" key="3">
    <source>
        <dbReference type="Proteomes" id="UP000199109"/>
    </source>
</evidence>
<keyword evidence="2" id="KW-0489">Methyltransferase</keyword>
<dbReference type="Proteomes" id="UP000199109">
    <property type="component" value="Unassembled WGS sequence"/>
</dbReference>
<dbReference type="GO" id="GO:0008757">
    <property type="term" value="F:S-adenosylmethionine-dependent methyltransferase activity"/>
    <property type="evidence" value="ECO:0007669"/>
    <property type="project" value="InterPro"/>
</dbReference>
<reference evidence="2 3" key="1">
    <citation type="submission" date="2016-10" db="EMBL/GenBank/DDBJ databases">
        <authorList>
            <person name="de Groot N.N."/>
        </authorList>
    </citation>
    <scope>NUCLEOTIDE SEQUENCE [LARGE SCALE GENOMIC DNA]</scope>
    <source>
        <strain evidence="2 3">DSM 23421</strain>
    </source>
</reference>
<dbReference type="InterPro" id="IPR013216">
    <property type="entry name" value="Methyltransf_11"/>
</dbReference>
<gene>
    <name evidence="2" type="ORF">SAMN05421636_101357</name>
</gene>
<organism evidence="2 3">
    <name type="scientific">Pricia antarctica</name>
    <dbReference type="NCBI Taxonomy" id="641691"/>
    <lineage>
        <taxon>Bacteria</taxon>
        <taxon>Pseudomonadati</taxon>
        <taxon>Bacteroidota</taxon>
        <taxon>Flavobacteriia</taxon>
        <taxon>Flavobacteriales</taxon>
        <taxon>Flavobacteriaceae</taxon>
        <taxon>Pricia</taxon>
    </lineage>
</organism>
<dbReference type="Gene3D" id="3.40.50.150">
    <property type="entry name" value="Vaccinia Virus protein VP39"/>
    <property type="match status" value="1"/>
</dbReference>
<evidence type="ECO:0000259" key="1">
    <source>
        <dbReference type="Pfam" id="PF08241"/>
    </source>
</evidence>